<dbReference type="InterPro" id="IPR050384">
    <property type="entry name" value="Endophilin_SH3RF"/>
</dbReference>
<comment type="subcellular location">
    <subcellularLocation>
        <location evidence="1">Membrane</location>
        <topology evidence="1">Peripheral membrane protein</topology>
    </subcellularLocation>
</comment>
<evidence type="ECO:0000256" key="2">
    <source>
        <dbReference type="ARBA" id="ARBA00022443"/>
    </source>
</evidence>
<dbReference type="PRINTS" id="PR00452">
    <property type="entry name" value="SH3DOMAIN"/>
</dbReference>
<feature type="domain" description="SH3" evidence="7">
    <location>
        <begin position="31"/>
        <end position="92"/>
    </location>
</feature>
<feature type="compositionally biased region" description="Basic and acidic residues" evidence="6">
    <location>
        <begin position="1"/>
        <end position="18"/>
    </location>
</feature>
<reference evidence="9" key="1">
    <citation type="journal article" date="2018" name="Nat. Microbiol.">
        <title>Leveraging single-cell genomics to expand the fungal tree of life.</title>
        <authorList>
            <person name="Ahrendt S.R."/>
            <person name="Quandt C.A."/>
            <person name="Ciobanu D."/>
            <person name="Clum A."/>
            <person name="Salamov A."/>
            <person name="Andreopoulos B."/>
            <person name="Cheng J.F."/>
            <person name="Woyke T."/>
            <person name="Pelin A."/>
            <person name="Henrissat B."/>
            <person name="Reynolds N.K."/>
            <person name="Benny G.L."/>
            <person name="Smith M.E."/>
            <person name="James T.Y."/>
            <person name="Grigoriev I.V."/>
        </authorList>
    </citation>
    <scope>NUCLEOTIDE SEQUENCE [LARGE SCALE GENOMIC DNA]</scope>
    <source>
        <strain evidence="9">CSF55</strain>
    </source>
</reference>
<dbReference type="SMART" id="SM00326">
    <property type="entry name" value="SH3"/>
    <property type="match status" value="1"/>
</dbReference>
<evidence type="ECO:0000313" key="9">
    <source>
        <dbReference type="Proteomes" id="UP000281549"/>
    </source>
</evidence>
<feature type="domain" description="SH3" evidence="7">
    <location>
        <begin position="206"/>
        <end position="240"/>
    </location>
</feature>
<dbReference type="InterPro" id="IPR001452">
    <property type="entry name" value="SH3_domain"/>
</dbReference>
<evidence type="ECO:0000256" key="3">
    <source>
        <dbReference type="ARBA" id="ARBA00023054"/>
    </source>
</evidence>
<name>A0A4V1IZ92_ROZAC</name>
<evidence type="ECO:0000256" key="1">
    <source>
        <dbReference type="ARBA" id="ARBA00004170"/>
    </source>
</evidence>
<dbReference type="Gene3D" id="2.30.30.40">
    <property type="entry name" value="SH3 Domains"/>
    <property type="match status" value="2"/>
</dbReference>
<dbReference type="InterPro" id="IPR036028">
    <property type="entry name" value="SH3-like_dom_sf"/>
</dbReference>
<dbReference type="Proteomes" id="UP000281549">
    <property type="component" value="Unassembled WGS sequence"/>
</dbReference>
<dbReference type="PANTHER" id="PTHR14167:SF81">
    <property type="entry name" value="ENDOPHILIN-A"/>
    <property type="match status" value="1"/>
</dbReference>
<evidence type="ECO:0000256" key="5">
    <source>
        <dbReference type="PROSITE-ProRule" id="PRU00192"/>
    </source>
</evidence>
<dbReference type="AlphaFoldDB" id="A0A4V1IZ92"/>
<proteinExistence type="predicted"/>
<dbReference type="SUPFAM" id="SSF50044">
    <property type="entry name" value="SH3-domain"/>
    <property type="match status" value="2"/>
</dbReference>
<feature type="region of interest" description="Disordered" evidence="6">
    <location>
        <begin position="130"/>
        <end position="165"/>
    </location>
</feature>
<dbReference type="Pfam" id="PF00018">
    <property type="entry name" value="SH3_1"/>
    <property type="match status" value="1"/>
</dbReference>
<dbReference type="EMBL" id="ML005943">
    <property type="protein sequence ID" value="RKP17249.1"/>
    <property type="molecule type" value="Genomic_DNA"/>
</dbReference>
<protein>
    <recommendedName>
        <fullName evidence="7">SH3 domain-containing protein</fullName>
    </recommendedName>
</protein>
<evidence type="ECO:0000313" key="8">
    <source>
        <dbReference type="EMBL" id="RKP17249.1"/>
    </source>
</evidence>
<dbReference type="PANTHER" id="PTHR14167">
    <property type="entry name" value="SH3 DOMAIN-CONTAINING"/>
    <property type="match status" value="1"/>
</dbReference>
<keyword evidence="4" id="KW-0472">Membrane</keyword>
<evidence type="ECO:0000259" key="7">
    <source>
        <dbReference type="PROSITE" id="PS50002"/>
    </source>
</evidence>
<dbReference type="PROSITE" id="PS50002">
    <property type="entry name" value="SH3"/>
    <property type="match status" value="2"/>
</dbReference>
<gene>
    <name evidence="8" type="ORF">ROZALSC1DRAFT_16557</name>
</gene>
<accession>A0A4V1IZ92</accession>
<keyword evidence="2 5" id="KW-0728">SH3 domain</keyword>
<keyword evidence="3" id="KW-0175">Coiled coil</keyword>
<evidence type="ECO:0000256" key="4">
    <source>
        <dbReference type="ARBA" id="ARBA00023136"/>
    </source>
</evidence>
<sequence length="240" mass="28819">MEERRLEEEVSKRKEEKLIQNTDTGKQSIDLEEEKYKVIYDYNGAEIDELSIKEGEILINISKIDENWWLGTKESNNQTGLFPATYVEKVGNAKINEKEESDDEDPMITMKNEILRLERVERESMEQKRLEEQQRLEEEKRAEEQKRLEEEKRKEEQRLEEQRLEQKRLEEIQKEKIEAERLKKEEIDRLENEAKFDKIKKDSKEDSLLTARVLYDFVAEESNEISIKEGMIVTEIEKVF</sequence>
<feature type="region of interest" description="Disordered" evidence="6">
    <location>
        <begin position="1"/>
        <end position="26"/>
    </location>
</feature>
<dbReference type="CDD" id="cd00174">
    <property type="entry name" value="SH3"/>
    <property type="match status" value="1"/>
</dbReference>
<evidence type="ECO:0000256" key="6">
    <source>
        <dbReference type="SAM" id="MobiDB-lite"/>
    </source>
</evidence>
<organism evidence="8 9">
    <name type="scientific">Rozella allomycis (strain CSF55)</name>
    <dbReference type="NCBI Taxonomy" id="988480"/>
    <lineage>
        <taxon>Eukaryota</taxon>
        <taxon>Fungi</taxon>
        <taxon>Fungi incertae sedis</taxon>
        <taxon>Cryptomycota</taxon>
        <taxon>Cryptomycota incertae sedis</taxon>
        <taxon>Rozella</taxon>
    </lineage>
</organism>